<feature type="transmembrane region" description="Helical" evidence="6">
    <location>
        <begin position="452"/>
        <end position="474"/>
    </location>
</feature>
<gene>
    <name evidence="8" type="ORF">A6M23_03475</name>
</gene>
<dbReference type="GO" id="GO:0016020">
    <property type="term" value="C:membrane"/>
    <property type="evidence" value="ECO:0007669"/>
    <property type="project" value="UniProtKB-SubCell"/>
</dbReference>
<evidence type="ECO:0000313" key="8">
    <source>
        <dbReference type="EMBL" id="OCX75126.1"/>
    </source>
</evidence>
<evidence type="ECO:0000256" key="1">
    <source>
        <dbReference type="ARBA" id="ARBA00004141"/>
    </source>
</evidence>
<reference evidence="8" key="1">
    <citation type="journal article" date="2016" name="Int. J. Mol. Sci.">
        <title>Comparative genomics of the extreme acidophile Acidithiobacillus thiooxidans reveals intraspecific divergence and niche adaptation.</title>
        <authorList>
            <person name="Zhang X."/>
            <person name="Feng X."/>
            <person name="Tao J."/>
            <person name="Ma L."/>
            <person name="Xiao Y."/>
            <person name="Liang Y."/>
            <person name="Liu X."/>
            <person name="Yin H."/>
        </authorList>
    </citation>
    <scope>NUCLEOTIDE SEQUENCE [LARGE SCALE GENOMIC DNA]</scope>
    <source>
        <strain evidence="8">DXS-W</strain>
    </source>
</reference>
<dbReference type="PROSITE" id="PS50850">
    <property type="entry name" value="MFS"/>
    <property type="match status" value="1"/>
</dbReference>
<name>A0A1C2ISI9_ACITH</name>
<feature type="transmembrane region" description="Helical" evidence="6">
    <location>
        <begin position="83"/>
        <end position="102"/>
    </location>
</feature>
<feature type="transmembrane region" description="Helical" evidence="6">
    <location>
        <begin position="12"/>
        <end position="38"/>
    </location>
</feature>
<keyword evidence="5 6" id="KW-0472">Membrane</keyword>
<dbReference type="Proteomes" id="UP000095008">
    <property type="component" value="Unassembled WGS sequence"/>
</dbReference>
<dbReference type="EMBL" id="LWRY01000021">
    <property type="protein sequence ID" value="OCX75126.1"/>
    <property type="molecule type" value="Genomic_DNA"/>
</dbReference>
<comment type="subcellular location">
    <subcellularLocation>
        <location evidence="1">Membrane</location>
        <topology evidence="1">Multi-pass membrane protein</topology>
    </subcellularLocation>
</comment>
<comment type="caution">
    <text evidence="8">The sequence shown here is derived from an EMBL/GenBank/DDBJ whole genome shotgun (WGS) entry which is preliminary data.</text>
</comment>
<dbReference type="InterPro" id="IPR036259">
    <property type="entry name" value="MFS_trans_sf"/>
</dbReference>
<evidence type="ECO:0000256" key="6">
    <source>
        <dbReference type="SAM" id="Phobius"/>
    </source>
</evidence>
<organism evidence="8 9">
    <name type="scientific">Acidithiobacillus thiooxidans</name>
    <name type="common">Thiobacillus thiooxidans</name>
    <dbReference type="NCBI Taxonomy" id="930"/>
    <lineage>
        <taxon>Bacteria</taxon>
        <taxon>Pseudomonadati</taxon>
        <taxon>Pseudomonadota</taxon>
        <taxon>Acidithiobacillia</taxon>
        <taxon>Acidithiobacillales</taxon>
        <taxon>Acidithiobacillaceae</taxon>
        <taxon>Acidithiobacillus</taxon>
    </lineage>
</organism>
<evidence type="ECO:0000256" key="3">
    <source>
        <dbReference type="ARBA" id="ARBA00022692"/>
    </source>
</evidence>
<feature type="transmembrane region" description="Helical" evidence="6">
    <location>
        <begin position="137"/>
        <end position="157"/>
    </location>
</feature>
<dbReference type="AlphaFoldDB" id="A0A1C2ISI9"/>
<dbReference type="InterPro" id="IPR020846">
    <property type="entry name" value="MFS_dom"/>
</dbReference>
<feature type="transmembrane region" description="Helical" evidence="6">
    <location>
        <begin position="361"/>
        <end position="385"/>
    </location>
</feature>
<feature type="transmembrane region" description="Helical" evidence="6">
    <location>
        <begin position="330"/>
        <end position="349"/>
    </location>
</feature>
<evidence type="ECO:0000313" key="9">
    <source>
        <dbReference type="Proteomes" id="UP000095008"/>
    </source>
</evidence>
<sequence>MLNIHFDIQKNVTLLGVALALSSASFVSVSVQSVFPYIAGSLAISQSNAVWTLTFLVVHWALGILVMPHIADRIGLSKTFKTAIAILIVGSLISGATNSLFIMLTSRGLAGFGAGLLVPLSQIYFMSNSSNHHRTILLWSLAMLIPFFFGPVIAGYFAETLNYRMIFYVSTLVFALSYFMVGDRLPSTQKMFNAQFDWSGLGAIYIFLLSSTIFMSQGERNGWLSSRFILICLLVSLVSLVLFVFIEKKSKNPLIPLDLFTLQSFTVGLMSLSVLWSLYMAWSTLVPLFSATVLGYNGFYSGLILVPCGVGYIFGVVIYHNTSKYFHHTYLAFGSLLFMFLFLLTIHASPMDSVGAFLSPMFFLGLSVSFMFVPFNLLIFSDVHVENRSIASAASNFIRVYLSSVGVELLHITWQRYSSVLYASQNEVNYHALSRSELLSQFSINRLTSMSWSVNVCAAISLFVCFLVLVLLLINHLIKIPKNIN</sequence>
<feature type="transmembrane region" description="Helical" evidence="6">
    <location>
        <begin position="259"/>
        <end position="279"/>
    </location>
</feature>
<feature type="domain" description="Major facilitator superfamily (MFS) profile" evidence="7">
    <location>
        <begin position="11"/>
        <end position="482"/>
    </location>
</feature>
<dbReference type="OrthoDB" id="9812189at2"/>
<dbReference type="SUPFAM" id="SSF103473">
    <property type="entry name" value="MFS general substrate transporter"/>
    <property type="match status" value="1"/>
</dbReference>
<evidence type="ECO:0000259" key="7">
    <source>
        <dbReference type="PROSITE" id="PS50850"/>
    </source>
</evidence>
<keyword evidence="4 6" id="KW-1133">Transmembrane helix</keyword>
<dbReference type="Gene3D" id="1.20.1720.10">
    <property type="entry name" value="Multidrug resistance protein D"/>
    <property type="match status" value="1"/>
</dbReference>
<proteinExistence type="predicted"/>
<dbReference type="PANTHER" id="PTHR42718:SF9">
    <property type="entry name" value="MAJOR FACILITATOR SUPERFAMILY MULTIDRUG TRANSPORTER MFSC"/>
    <property type="match status" value="1"/>
</dbReference>
<keyword evidence="2" id="KW-0813">Transport</keyword>
<evidence type="ECO:0000256" key="5">
    <source>
        <dbReference type="ARBA" id="ARBA00023136"/>
    </source>
</evidence>
<dbReference type="RefSeq" id="WP_065975060.1">
    <property type="nucleotide sequence ID" value="NZ_LWRY01000021.1"/>
</dbReference>
<protein>
    <recommendedName>
        <fullName evidence="7">Major facilitator superfamily (MFS) profile domain-containing protein</fullName>
    </recommendedName>
</protein>
<keyword evidence="3 6" id="KW-0812">Transmembrane</keyword>
<keyword evidence="9" id="KW-1185">Reference proteome</keyword>
<evidence type="ECO:0000256" key="4">
    <source>
        <dbReference type="ARBA" id="ARBA00022989"/>
    </source>
</evidence>
<feature type="transmembrane region" description="Helical" evidence="6">
    <location>
        <begin position="194"/>
        <end position="216"/>
    </location>
</feature>
<evidence type="ECO:0000256" key="2">
    <source>
        <dbReference type="ARBA" id="ARBA00022448"/>
    </source>
</evidence>
<dbReference type="PANTHER" id="PTHR42718">
    <property type="entry name" value="MAJOR FACILITATOR SUPERFAMILY MULTIDRUG TRANSPORTER MFSC"/>
    <property type="match status" value="1"/>
</dbReference>
<feature type="transmembrane region" description="Helical" evidence="6">
    <location>
        <begin position="163"/>
        <end position="182"/>
    </location>
</feature>
<dbReference type="Pfam" id="PF07690">
    <property type="entry name" value="MFS_1"/>
    <property type="match status" value="1"/>
</dbReference>
<dbReference type="InterPro" id="IPR011701">
    <property type="entry name" value="MFS"/>
</dbReference>
<feature type="transmembrane region" description="Helical" evidence="6">
    <location>
        <begin position="108"/>
        <end position="125"/>
    </location>
</feature>
<accession>A0A1C2ISI9</accession>
<feature type="transmembrane region" description="Helical" evidence="6">
    <location>
        <begin position="299"/>
        <end position="318"/>
    </location>
</feature>
<dbReference type="GO" id="GO:0022857">
    <property type="term" value="F:transmembrane transporter activity"/>
    <property type="evidence" value="ECO:0007669"/>
    <property type="project" value="InterPro"/>
</dbReference>
<dbReference type="Gene3D" id="1.20.1250.20">
    <property type="entry name" value="MFS general substrate transporter like domains"/>
    <property type="match status" value="1"/>
</dbReference>
<feature type="transmembrane region" description="Helical" evidence="6">
    <location>
        <begin position="50"/>
        <end position="71"/>
    </location>
</feature>
<feature type="transmembrane region" description="Helical" evidence="6">
    <location>
        <begin position="228"/>
        <end position="247"/>
    </location>
</feature>